<keyword evidence="2" id="KW-0812">Transmembrane</keyword>
<evidence type="ECO:0000256" key="2">
    <source>
        <dbReference type="SAM" id="Phobius"/>
    </source>
</evidence>
<dbReference type="EMBL" id="HBKN01030944">
    <property type="protein sequence ID" value="CAE2315715.1"/>
    <property type="molecule type" value="Transcribed_RNA"/>
</dbReference>
<evidence type="ECO:0000313" key="3">
    <source>
        <dbReference type="EMBL" id="CAE2315715.1"/>
    </source>
</evidence>
<reference evidence="3" key="1">
    <citation type="submission" date="2021-01" db="EMBL/GenBank/DDBJ databases">
        <authorList>
            <person name="Corre E."/>
            <person name="Pelletier E."/>
            <person name="Niang G."/>
            <person name="Scheremetjew M."/>
            <person name="Finn R."/>
            <person name="Kale V."/>
            <person name="Holt S."/>
            <person name="Cochrane G."/>
            <person name="Meng A."/>
            <person name="Brown T."/>
            <person name="Cohen L."/>
        </authorList>
    </citation>
    <scope>NUCLEOTIDE SEQUENCE</scope>
    <source>
        <strain evidence="3">CCMP 2712</strain>
    </source>
</reference>
<sequence>MPANDLETEDGEMREVDVSKDEKRRTDAGAGVETGAVAGRKAKLIETGSETNGSPMKVLTTLSMHWKGRIATIDMQRATGAIAIAIAIAPVALCISIVAIRPFQCIDRVVKTFIGDPFVSLPVSISFAFLPATAPVSTPAPASFSITLMPLFVTIFRITVSSPFLVFGHVYLTHLAIFGLQIVGRHPWLGTSINISHQG</sequence>
<organism evidence="3">
    <name type="scientific">Guillardia theta</name>
    <name type="common">Cryptophyte</name>
    <name type="synonym">Cryptomonas phi</name>
    <dbReference type="NCBI Taxonomy" id="55529"/>
    <lineage>
        <taxon>Eukaryota</taxon>
        <taxon>Cryptophyceae</taxon>
        <taxon>Pyrenomonadales</taxon>
        <taxon>Geminigeraceae</taxon>
        <taxon>Guillardia</taxon>
    </lineage>
</organism>
<evidence type="ECO:0000256" key="1">
    <source>
        <dbReference type="SAM" id="MobiDB-lite"/>
    </source>
</evidence>
<feature type="compositionally biased region" description="Acidic residues" evidence="1">
    <location>
        <begin position="1"/>
        <end position="10"/>
    </location>
</feature>
<feature type="transmembrane region" description="Helical" evidence="2">
    <location>
        <begin position="112"/>
        <end position="134"/>
    </location>
</feature>
<feature type="transmembrane region" description="Helical" evidence="2">
    <location>
        <begin position="78"/>
        <end position="100"/>
    </location>
</feature>
<feature type="region of interest" description="Disordered" evidence="1">
    <location>
        <begin position="1"/>
        <end position="30"/>
    </location>
</feature>
<dbReference type="AlphaFoldDB" id="A0A6U6BIM4"/>
<name>A0A6U6BIM4_GUITH</name>
<keyword evidence="2" id="KW-0472">Membrane</keyword>
<gene>
    <name evidence="3" type="ORF">GTHE00462_LOCUS24084</name>
</gene>
<accession>A0A6U6BIM4</accession>
<keyword evidence="2" id="KW-1133">Transmembrane helix</keyword>
<protein>
    <submittedName>
        <fullName evidence="3">Uncharacterized protein</fullName>
    </submittedName>
</protein>
<proteinExistence type="predicted"/>
<feature type="compositionally biased region" description="Basic and acidic residues" evidence="1">
    <location>
        <begin position="11"/>
        <end position="27"/>
    </location>
</feature>